<dbReference type="Pfam" id="PF02806">
    <property type="entry name" value="Alpha-amylase_C"/>
    <property type="match status" value="1"/>
</dbReference>
<dbReference type="Proteomes" id="UP000070383">
    <property type="component" value="Unassembled WGS sequence"/>
</dbReference>
<sequence length="663" mass="77912">MAKWEILNIDPWLKDYENDINLRMESFERQRQKLLGKGKKLTDFANAHNYYGFHKTKTGWIYREWAPHAEGLYLIGDFNNWDRHSHPMKKINDEDWEIEIKGIRTLAHKSRVKVLVDANGSIRDRIPIYATRVERNENLDYAAIIQNPRKKFVWEDDGFKTQKDNLLIYEAHIGMAGEEGKVSSYKEFEKHVLPRIKKGGYNTIQLMAIAEHPYYGSFGYQVANFFAPSSWYGENDELKSLVNTAHKLGLNVIMDLVHSHSVKNTAEGINEFDGTVYQFFHDGEEGNHPDWDSKLFDYKKPGVCHFLLSNIKYWLEEYHFDGFRFDGVTSMIYKDHGRGEAFDSYKKYFSMNTDIEAINYLQLANQLAREIKSDVITIAEDMSGMPGMCLPISYGGIGFDYRLAMGMPDFWEKSLLKRDEDWDLSQMWYELSTHRPEEKRVSYVESHDQALVGSKTTIFRLADQEMYWNMRKDDHNIIIDRAVALHKMIRWITISMGADAYLNFMGNEFGHPEWIDFPREGNGYSYHYARRQWSLADSKDLKYQYLNNFDTAMIEFVKNNKQLSTETYRLWIDNDRKIIAYRNKDVVYIFNFHPENSYESFHLPIHDIGEFIVAMDTDESRFGGFDRISHEEVYKTERLAGTDYDGIKIYIPSRTGLALKKIQ</sequence>
<feature type="active site" description="Proton donor" evidence="6">
    <location>
        <position position="380"/>
    </location>
</feature>
<dbReference type="SUPFAM" id="SSF51445">
    <property type="entry name" value="(Trans)glycosidases"/>
    <property type="match status" value="1"/>
</dbReference>
<comment type="similarity">
    <text evidence="2">Belongs to the glycosyl hydrolase 13 family. GlgB subfamily.</text>
</comment>
<dbReference type="CDD" id="cd02854">
    <property type="entry name" value="E_set_GBE_euk_N"/>
    <property type="match status" value="1"/>
</dbReference>
<dbReference type="GO" id="GO:0004553">
    <property type="term" value="F:hydrolase activity, hydrolyzing O-glycosyl compounds"/>
    <property type="evidence" value="ECO:0007669"/>
    <property type="project" value="InterPro"/>
</dbReference>
<evidence type="ECO:0000256" key="3">
    <source>
        <dbReference type="ARBA" id="ARBA00012541"/>
    </source>
</evidence>
<dbReference type="Gene3D" id="2.60.40.10">
    <property type="entry name" value="Immunoglobulins"/>
    <property type="match status" value="1"/>
</dbReference>
<keyword evidence="5" id="KW-0808">Transferase</keyword>
<dbReference type="InterPro" id="IPR037439">
    <property type="entry name" value="Branching_enzy"/>
</dbReference>
<dbReference type="GO" id="GO:0005737">
    <property type="term" value="C:cytoplasm"/>
    <property type="evidence" value="ECO:0007669"/>
    <property type="project" value="TreeGrafter"/>
</dbReference>
<evidence type="ECO:0000256" key="5">
    <source>
        <dbReference type="ARBA" id="ARBA00022679"/>
    </source>
</evidence>
<organism evidence="8 9">
    <name type="scientific">Anaerococcus tetradius</name>
    <dbReference type="NCBI Taxonomy" id="33036"/>
    <lineage>
        <taxon>Bacteria</taxon>
        <taxon>Bacillati</taxon>
        <taxon>Bacillota</taxon>
        <taxon>Tissierellia</taxon>
        <taxon>Tissierellales</taxon>
        <taxon>Peptoniphilaceae</taxon>
        <taxon>Anaerococcus</taxon>
    </lineage>
</organism>
<dbReference type="EC" id="2.4.1.18" evidence="3"/>
<evidence type="ECO:0000313" key="9">
    <source>
        <dbReference type="Proteomes" id="UP000070383"/>
    </source>
</evidence>
<dbReference type="GO" id="GO:0003844">
    <property type="term" value="F:1,4-alpha-glucan branching enzyme activity"/>
    <property type="evidence" value="ECO:0007669"/>
    <property type="project" value="UniProtKB-EC"/>
</dbReference>
<feature type="domain" description="Glycosyl hydrolase family 13 catalytic" evidence="7">
    <location>
        <begin position="188"/>
        <end position="534"/>
    </location>
</feature>
<evidence type="ECO:0000259" key="7">
    <source>
        <dbReference type="SMART" id="SM00642"/>
    </source>
</evidence>
<comment type="caution">
    <text evidence="8">The sequence shown here is derived from an EMBL/GenBank/DDBJ whole genome shotgun (WGS) entry which is preliminary data.</text>
</comment>
<dbReference type="CDD" id="cd11321">
    <property type="entry name" value="AmyAc_bac_euk_BE"/>
    <property type="match status" value="1"/>
</dbReference>
<reference evidence="9" key="1">
    <citation type="submission" date="2016-01" db="EMBL/GenBank/DDBJ databases">
        <authorList>
            <person name="Mitreva M."/>
            <person name="Pepin K.H."/>
            <person name="Mihindukulasuriya K.A."/>
            <person name="Fulton R."/>
            <person name="Fronick C."/>
            <person name="O'Laughlin M."/>
            <person name="Miner T."/>
            <person name="Herter B."/>
            <person name="Rosa B.A."/>
            <person name="Cordes M."/>
            <person name="Tomlinson C."/>
            <person name="Wollam A."/>
            <person name="Palsikar V.B."/>
            <person name="Mardis E.R."/>
            <person name="Wilson R.K."/>
        </authorList>
    </citation>
    <scope>NUCLEOTIDE SEQUENCE [LARGE SCALE GENOMIC DNA]</scope>
    <source>
        <strain evidence="9">MJR8151</strain>
    </source>
</reference>
<dbReference type="EMBL" id="LRPM01000011">
    <property type="protein sequence ID" value="KWZ78909.1"/>
    <property type="molecule type" value="Genomic_DNA"/>
</dbReference>
<dbReference type="GO" id="GO:0043169">
    <property type="term" value="F:cation binding"/>
    <property type="evidence" value="ECO:0007669"/>
    <property type="project" value="InterPro"/>
</dbReference>
<dbReference type="Pfam" id="PF02922">
    <property type="entry name" value="CBM_48"/>
    <property type="match status" value="1"/>
</dbReference>
<dbReference type="RefSeq" id="WP_060929073.1">
    <property type="nucleotide sequence ID" value="NZ_CAMPNK010000048.1"/>
</dbReference>
<name>A0A133KH20_9FIRM</name>
<dbReference type="SUPFAM" id="SSF81296">
    <property type="entry name" value="E set domains"/>
    <property type="match status" value="1"/>
</dbReference>
<protein>
    <recommendedName>
        <fullName evidence="3">1,4-alpha-glucan branching enzyme</fullName>
        <ecNumber evidence="3">2.4.1.18</ecNumber>
    </recommendedName>
</protein>
<keyword evidence="9" id="KW-1185">Reference proteome</keyword>
<comment type="catalytic activity">
    <reaction evidence="1">
        <text>Transfers a segment of a (1-&gt;4)-alpha-D-glucan chain to a primary hydroxy group in a similar glucan chain.</text>
        <dbReference type="EC" id="2.4.1.18"/>
    </reaction>
</comment>
<dbReference type="PATRIC" id="fig|33036.3.peg.492"/>
<dbReference type="Gene3D" id="2.60.40.1180">
    <property type="entry name" value="Golgi alpha-mannosidase II"/>
    <property type="match status" value="1"/>
</dbReference>
<dbReference type="Pfam" id="PF00128">
    <property type="entry name" value="Alpha-amylase"/>
    <property type="match status" value="2"/>
</dbReference>
<feature type="active site" description="Nucleophile" evidence="6">
    <location>
        <position position="326"/>
    </location>
</feature>
<dbReference type="InterPro" id="IPR014756">
    <property type="entry name" value="Ig_E-set"/>
</dbReference>
<dbReference type="InterPro" id="IPR013780">
    <property type="entry name" value="Glyco_hydro_b"/>
</dbReference>
<dbReference type="InterPro" id="IPR004193">
    <property type="entry name" value="Glyco_hydro_13_N"/>
</dbReference>
<dbReference type="OrthoDB" id="9800174at2"/>
<dbReference type="GO" id="GO:0005978">
    <property type="term" value="P:glycogen biosynthetic process"/>
    <property type="evidence" value="ECO:0007669"/>
    <property type="project" value="InterPro"/>
</dbReference>
<dbReference type="InterPro" id="IPR013783">
    <property type="entry name" value="Ig-like_fold"/>
</dbReference>
<evidence type="ECO:0000256" key="1">
    <source>
        <dbReference type="ARBA" id="ARBA00000826"/>
    </source>
</evidence>
<dbReference type="Gene3D" id="3.20.20.80">
    <property type="entry name" value="Glycosidases"/>
    <property type="match status" value="1"/>
</dbReference>
<dbReference type="SUPFAM" id="SSF51011">
    <property type="entry name" value="Glycosyl hydrolase domain"/>
    <property type="match status" value="1"/>
</dbReference>
<dbReference type="SMART" id="SM00642">
    <property type="entry name" value="Aamy"/>
    <property type="match status" value="1"/>
</dbReference>
<keyword evidence="4" id="KW-0328">Glycosyltransferase</keyword>
<dbReference type="STRING" id="33036.HMPREF3200_00494"/>
<evidence type="ECO:0000256" key="4">
    <source>
        <dbReference type="ARBA" id="ARBA00022676"/>
    </source>
</evidence>
<accession>A0A133KH20</accession>
<dbReference type="InterPro" id="IPR006047">
    <property type="entry name" value="GH13_cat_dom"/>
</dbReference>
<dbReference type="PANTHER" id="PTHR43651:SF3">
    <property type="entry name" value="1,4-ALPHA-GLUCAN-BRANCHING ENZYME"/>
    <property type="match status" value="1"/>
</dbReference>
<gene>
    <name evidence="8" type="ORF">HMPREF3200_00494</name>
</gene>
<dbReference type="PIRSF" id="PIRSF000463">
    <property type="entry name" value="GlgB"/>
    <property type="match status" value="1"/>
</dbReference>
<dbReference type="InterPro" id="IPR017853">
    <property type="entry name" value="GH"/>
</dbReference>
<dbReference type="PANTHER" id="PTHR43651">
    <property type="entry name" value="1,4-ALPHA-GLUCAN-BRANCHING ENZYME"/>
    <property type="match status" value="1"/>
</dbReference>
<dbReference type="InterPro" id="IPR006048">
    <property type="entry name" value="A-amylase/branching_C"/>
</dbReference>
<evidence type="ECO:0000256" key="6">
    <source>
        <dbReference type="PIRSR" id="PIRSR000463-1"/>
    </source>
</evidence>
<evidence type="ECO:0000256" key="2">
    <source>
        <dbReference type="ARBA" id="ARBA00009000"/>
    </source>
</evidence>
<evidence type="ECO:0000313" key="8">
    <source>
        <dbReference type="EMBL" id="KWZ78909.1"/>
    </source>
</evidence>
<proteinExistence type="inferred from homology"/>
<dbReference type="AlphaFoldDB" id="A0A133KH20"/>